<dbReference type="InterPro" id="IPR001482">
    <property type="entry name" value="T2SS/T4SS_dom"/>
</dbReference>
<dbReference type="InterPro" id="IPR027417">
    <property type="entry name" value="P-loop_NTPase"/>
</dbReference>
<dbReference type="GO" id="GO:0016887">
    <property type="term" value="F:ATP hydrolysis activity"/>
    <property type="evidence" value="ECO:0007669"/>
    <property type="project" value="InterPro"/>
</dbReference>
<evidence type="ECO:0000259" key="2">
    <source>
        <dbReference type="Pfam" id="PF00437"/>
    </source>
</evidence>
<dbReference type="Gene3D" id="3.40.50.300">
    <property type="entry name" value="P-loop containing nucleotide triphosphate hydrolases"/>
    <property type="match status" value="1"/>
</dbReference>
<dbReference type="PANTHER" id="PTHR30486:SF6">
    <property type="entry name" value="TYPE IV PILUS RETRACTATION ATPASE PILT"/>
    <property type="match status" value="1"/>
</dbReference>
<evidence type="ECO:0000256" key="1">
    <source>
        <dbReference type="ARBA" id="ARBA00006611"/>
    </source>
</evidence>
<dbReference type="OrthoDB" id="9810761at2"/>
<dbReference type="CDD" id="cd01130">
    <property type="entry name" value="VirB11-like_ATPase"/>
    <property type="match status" value="1"/>
</dbReference>
<feature type="domain" description="Bacterial type II secretion system protein E" evidence="2">
    <location>
        <begin position="80"/>
        <end position="283"/>
    </location>
</feature>
<proteinExistence type="inferred from homology"/>
<dbReference type="KEGG" id="rgu:A4W93_16750"/>
<protein>
    <recommendedName>
        <fullName evidence="2">Bacterial type II secretion system protein E domain-containing protein</fullName>
    </recommendedName>
</protein>
<dbReference type="RefSeq" id="WP_085751701.1">
    <property type="nucleotide sequence ID" value="NZ_BSPR01000013.1"/>
</dbReference>
<dbReference type="EMBL" id="CP015118">
    <property type="protein sequence ID" value="ARN21414.1"/>
    <property type="molecule type" value="Genomic_DNA"/>
</dbReference>
<dbReference type="STRING" id="946333.A4W93_16750"/>
<organism evidence="3 4">
    <name type="scientific">Piscinibacter gummiphilus</name>
    <dbReference type="NCBI Taxonomy" id="946333"/>
    <lineage>
        <taxon>Bacteria</taxon>
        <taxon>Pseudomonadati</taxon>
        <taxon>Pseudomonadota</taxon>
        <taxon>Betaproteobacteria</taxon>
        <taxon>Burkholderiales</taxon>
        <taxon>Sphaerotilaceae</taxon>
        <taxon>Piscinibacter</taxon>
    </lineage>
</organism>
<dbReference type="SUPFAM" id="SSF52540">
    <property type="entry name" value="P-loop containing nucleoside triphosphate hydrolases"/>
    <property type="match status" value="1"/>
</dbReference>
<dbReference type="InterPro" id="IPR050921">
    <property type="entry name" value="T4SS_GSP_E_ATPase"/>
</dbReference>
<evidence type="ECO:0000313" key="3">
    <source>
        <dbReference type="EMBL" id="ARN21414.1"/>
    </source>
</evidence>
<reference evidence="3 4" key="1">
    <citation type="submission" date="2016-04" db="EMBL/GenBank/DDBJ databases">
        <title>Complete genome sequence of natural rubber-degrading, novel Gram-negative bacterium, Rhizobacter gummiphilus strain NS21.</title>
        <authorList>
            <person name="Tabata M."/>
            <person name="Kasai D."/>
            <person name="Fukuda M."/>
        </authorList>
    </citation>
    <scope>NUCLEOTIDE SEQUENCE [LARGE SCALE GENOMIC DNA]</scope>
    <source>
        <strain evidence="3 4">NS21</strain>
    </source>
</reference>
<dbReference type="Gene3D" id="3.30.450.90">
    <property type="match status" value="1"/>
</dbReference>
<comment type="similarity">
    <text evidence="1">Belongs to the GSP E family.</text>
</comment>
<name>A0A1W6LB02_9BURK</name>
<dbReference type="Pfam" id="PF00437">
    <property type="entry name" value="T2SSE"/>
    <property type="match status" value="1"/>
</dbReference>
<evidence type="ECO:0000313" key="4">
    <source>
        <dbReference type="Proteomes" id="UP000193427"/>
    </source>
</evidence>
<dbReference type="AlphaFoldDB" id="A0A1W6LB02"/>
<dbReference type="Proteomes" id="UP000193427">
    <property type="component" value="Chromosome"/>
</dbReference>
<keyword evidence="4" id="KW-1185">Reference proteome</keyword>
<accession>A0A1W6LB02</accession>
<gene>
    <name evidence="3" type="ORF">A4W93_16750</name>
</gene>
<dbReference type="PANTHER" id="PTHR30486">
    <property type="entry name" value="TWITCHING MOTILITY PROTEIN PILT"/>
    <property type="match status" value="1"/>
</dbReference>
<sequence>MEHPGLSFALMSVEPLRPLMQDPDVIEISINAGEVWVERLGRSPELTGLWLEPVQLAGMIVNLANISRREVDLHDGGKLAIVSARLPGYRIEAQLSPVAVDGPYVSIRRHNAHAFTLDQHVEAGHLAASHALFLRDAVRAHRTLLVAGGTSTGKTTFLNALIHEIDRDERLVLIETIPELVVPHRNVVRLEADDEQGYPVHRLLKSALRSRPDRILVGEVRGGEAFDFMDAANTGHPGAMGTVHANSALEAIDRLENLVLEGRPAMPLAAIKSRIAQTFHLIVHMQRRRVEGRWARGLGEVLELQSYDLATQRYRTRSVFTQEPA</sequence>